<evidence type="ECO:0000313" key="1">
    <source>
        <dbReference type="EMBL" id="KAG7119202.1"/>
    </source>
</evidence>
<gene>
    <name evidence="1" type="ORF">HYQ45_015232</name>
</gene>
<organism evidence="1 2">
    <name type="scientific">Verticillium longisporum</name>
    <name type="common">Verticillium dahliae var. longisporum</name>
    <dbReference type="NCBI Taxonomy" id="100787"/>
    <lineage>
        <taxon>Eukaryota</taxon>
        <taxon>Fungi</taxon>
        <taxon>Dikarya</taxon>
        <taxon>Ascomycota</taxon>
        <taxon>Pezizomycotina</taxon>
        <taxon>Sordariomycetes</taxon>
        <taxon>Hypocreomycetidae</taxon>
        <taxon>Glomerellales</taxon>
        <taxon>Plectosphaerellaceae</taxon>
        <taxon>Verticillium</taxon>
    </lineage>
</organism>
<dbReference type="EMBL" id="JAEMWZ010000409">
    <property type="protein sequence ID" value="KAG7119202.1"/>
    <property type="molecule type" value="Genomic_DNA"/>
</dbReference>
<accession>A0A8I2ZAM7</accession>
<comment type="caution">
    <text evidence="1">The sequence shown here is derived from an EMBL/GenBank/DDBJ whole genome shotgun (WGS) entry which is preliminary data.</text>
</comment>
<reference evidence="1" key="1">
    <citation type="journal article" date="2021" name="Mol. Plant Pathol.">
        <title>A 20-kb lineage-specific genomic region tames virulence in pathogenic amphidiploid Verticillium longisporum.</title>
        <authorList>
            <person name="Harting R."/>
            <person name="Starke J."/>
            <person name="Kusch H."/>
            <person name="Poggeler S."/>
            <person name="Maurus I."/>
            <person name="Schluter R."/>
            <person name="Landesfeind M."/>
            <person name="Bulla I."/>
            <person name="Nowrousian M."/>
            <person name="de Jonge R."/>
            <person name="Stahlhut G."/>
            <person name="Hoff K.J."/>
            <person name="Asshauer K.P."/>
            <person name="Thurmer A."/>
            <person name="Stanke M."/>
            <person name="Daniel R."/>
            <person name="Morgenstern B."/>
            <person name="Thomma B.P.H.J."/>
            <person name="Kronstad J.W."/>
            <person name="Braus-Stromeyer S.A."/>
            <person name="Braus G.H."/>
        </authorList>
    </citation>
    <scope>NUCLEOTIDE SEQUENCE</scope>
    <source>
        <strain evidence="1">Vl32</strain>
    </source>
</reference>
<evidence type="ECO:0000313" key="2">
    <source>
        <dbReference type="Proteomes" id="UP000689129"/>
    </source>
</evidence>
<dbReference type="Proteomes" id="UP000689129">
    <property type="component" value="Unassembled WGS sequence"/>
</dbReference>
<name>A0A8I2ZAM7_VERLO</name>
<dbReference type="AlphaFoldDB" id="A0A8I2ZAM7"/>
<sequence>MAPAPVFPHRLSSCCFLRCLAKPPLSLASSGEVECKDKAKAGGRGKGQDMGFDAILRRTLKNTEAPDSVACYVTLTFAVAVGTSSPRPQGP</sequence>
<proteinExistence type="predicted"/>
<protein>
    <submittedName>
        <fullName evidence="1">Uncharacterized protein</fullName>
    </submittedName>
</protein>